<dbReference type="PANTHER" id="PTHR37826:SF2">
    <property type="entry name" value="ZINC-RIBBON DOMAIN-CONTAINING PROTEIN"/>
    <property type="match status" value="1"/>
</dbReference>
<protein>
    <submittedName>
        <fullName evidence="3">SPFH domain-containing protein</fullName>
    </submittedName>
</protein>
<accession>A0A9D2CRQ5</accession>
<name>A0A9D2CRQ5_9FIRM</name>
<reference evidence="3" key="2">
    <citation type="submission" date="2021-04" db="EMBL/GenBank/DDBJ databases">
        <authorList>
            <person name="Gilroy R."/>
        </authorList>
    </citation>
    <scope>NUCLEOTIDE SEQUENCE</scope>
    <source>
        <strain evidence="3">1345</strain>
    </source>
</reference>
<evidence type="ECO:0000259" key="1">
    <source>
        <dbReference type="Pfam" id="PF12773"/>
    </source>
</evidence>
<dbReference type="SUPFAM" id="SSF117892">
    <property type="entry name" value="Band 7/SPFH domain"/>
    <property type="match status" value="1"/>
</dbReference>
<reference evidence="3" key="1">
    <citation type="journal article" date="2021" name="PeerJ">
        <title>Extensive microbial diversity within the chicken gut microbiome revealed by metagenomics and culture.</title>
        <authorList>
            <person name="Gilroy R."/>
            <person name="Ravi A."/>
            <person name="Getino M."/>
            <person name="Pursley I."/>
            <person name="Horton D.L."/>
            <person name="Alikhan N.F."/>
            <person name="Baker D."/>
            <person name="Gharbi K."/>
            <person name="Hall N."/>
            <person name="Watson M."/>
            <person name="Adriaenssens E.M."/>
            <person name="Foster-Nyarko E."/>
            <person name="Jarju S."/>
            <person name="Secka A."/>
            <person name="Antonio M."/>
            <person name="Oren A."/>
            <person name="Chaudhuri R.R."/>
            <person name="La Ragione R."/>
            <person name="Hildebrand F."/>
            <person name="Pallen M.J."/>
        </authorList>
    </citation>
    <scope>NUCLEOTIDE SEQUENCE</scope>
    <source>
        <strain evidence="3">1345</strain>
    </source>
</reference>
<dbReference type="InterPro" id="IPR033880">
    <property type="entry name" value="SPFH_YdjI"/>
</dbReference>
<comment type="caution">
    <text evidence="3">The sequence shown here is derived from an EMBL/GenBank/DDBJ whole genome shotgun (WGS) entry which is preliminary data.</text>
</comment>
<dbReference type="CDD" id="cd03408">
    <property type="entry name" value="SPFH_like_u1"/>
    <property type="match status" value="1"/>
</dbReference>
<feature type="domain" description="DZANK-type" evidence="1">
    <location>
        <begin position="299"/>
        <end position="342"/>
    </location>
</feature>
<dbReference type="Proteomes" id="UP000886750">
    <property type="component" value="Unassembled WGS sequence"/>
</dbReference>
<organism evidence="3 4">
    <name type="scientific">Candidatus Borkfalkia excrementigallinarum</name>
    <dbReference type="NCBI Taxonomy" id="2838506"/>
    <lineage>
        <taxon>Bacteria</taxon>
        <taxon>Bacillati</taxon>
        <taxon>Bacillota</taxon>
        <taxon>Clostridia</taxon>
        <taxon>Christensenellales</taxon>
        <taxon>Christensenellaceae</taxon>
        <taxon>Candidatus Borkfalkia</taxon>
    </lineage>
</organism>
<feature type="domain" description="SPFH" evidence="2">
    <location>
        <begin position="18"/>
        <end position="227"/>
    </location>
</feature>
<evidence type="ECO:0000313" key="4">
    <source>
        <dbReference type="Proteomes" id="UP000886750"/>
    </source>
</evidence>
<dbReference type="Pfam" id="PF12773">
    <property type="entry name" value="DZR"/>
    <property type="match status" value="1"/>
</dbReference>
<dbReference type="PANTHER" id="PTHR37826">
    <property type="entry name" value="FLOTILLIN BAND_7_5 DOMAIN PROTEIN"/>
    <property type="match status" value="1"/>
</dbReference>
<dbReference type="AlphaFoldDB" id="A0A9D2CRQ5"/>
<evidence type="ECO:0000313" key="3">
    <source>
        <dbReference type="EMBL" id="HIY97334.1"/>
    </source>
</evidence>
<gene>
    <name evidence="3" type="ORF">H9729_06565</name>
</gene>
<dbReference type="Pfam" id="PF13421">
    <property type="entry name" value="Band_7_1"/>
    <property type="match status" value="1"/>
</dbReference>
<proteinExistence type="predicted"/>
<evidence type="ECO:0000259" key="2">
    <source>
        <dbReference type="Pfam" id="PF13421"/>
    </source>
</evidence>
<dbReference type="InterPro" id="IPR025874">
    <property type="entry name" value="DZR"/>
</dbReference>
<dbReference type="InterPro" id="IPR036013">
    <property type="entry name" value="Band_7/SPFH_dom_sf"/>
</dbReference>
<dbReference type="EMBL" id="DXCQ01000061">
    <property type="protein sequence ID" value="HIY97334.1"/>
    <property type="molecule type" value="Genomic_DNA"/>
</dbReference>
<sequence>MALLKVIEWTDNSSDTIVYKIDMKGNQINRGSALTVRDSQVAIFCDKGRMADVFLPGFYKLDTDSLPIITKLLSWKYGFETPYKSDVYFVNTKQFTGQKWGTSNPIMIRDADYGAVRVRGFGTYSFRVKDAFVFMQELSGTHSSFSTRDITDYIRSMLVMGISDAIGESGIPVLDMAANLMELSAGVKKSLGSRFEAMGLELCAFNFESFSLPPELEKALDESTRLGMMRKNIDVYTRLAQADALKEAAKNPGAAGGTMGAGLGLGMGVQMGQMFANMNQPLAGAAHDNGAPQGKGAFCTKCGAKIPAKAKFCPECGSPVANSCPKCGANVPSNAKFCPECGEKIR</sequence>